<keyword evidence="1" id="KW-0479">Metal-binding</keyword>
<dbReference type="GO" id="GO:0046872">
    <property type="term" value="F:metal ion binding"/>
    <property type="evidence" value="ECO:0007669"/>
    <property type="project" value="UniProtKB-KW"/>
</dbReference>
<gene>
    <name evidence="3" type="ORF">PHA8399_01867</name>
</gene>
<dbReference type="PROSITE" id="PS51471">
    <property type="entry name" value="FE2OG_OXY"/>
    <property type="match status" value="1"/>
</dbReference>
<reference evidence="3 4" key="1">
    <citation type="submission" date="2015-09" db="EMBL/GenBank/DDBJ databases">
        <authorList>
            <consortium name="Swine Surveillance"/>
        </authorList>
    </citation>
    <scope>NUCLEOTIDE SEQUENCE [LARGE SCALE GENOMIC DNA]</scope>
    <source>
        <strain evidence="3 4">CECT 8399</strain>
    </source>
</reference>
<dbReference type="EMBL" id="CYSR01000021">
    <property type="protein sequence ID" value="CUH99742.1"/>
    <property type="molecule type" value="Genomic_DNA"/>
</dbReference>
<keyword evidence="1" id="KW-0560">Oxidoreductase</keyword>
<organism evidence="3 4">
    <name type="scientific">Leisingera aquaemixtae</name>
    <dbReference type="NCBI Taxonomy" id="1396826"/>
    <lineage>
        <taxon>Bacteria</taxon>
        <taxon>Pseudomonadati</taxon>
        <taxon>Pseudomonadota</taxon>
        <taxon>Alphaproteobacteria</taxon>
        <taxon>Rhodobacterales</taxon>
        <taxon>Roseobacteraceae</taxon>
        <taxon>Leisingera</taxon>
    </lineage>
</organism>
<name>A0A0P1H9D5_9RHOB</name>
<evidence type="ECO:0000313" key="4">
    <source>
        <dbReference type="Proteomes" id="UP000051326"/>
    </source>
</evidence>
<dbReference type="STRING" id="1396826.PHA8399_01867"/>
<dbReference type="Gene3D" id="2.60.120.620">
    <property type="entry name" value="q2cbj1_9rhob like domain"/>
    <property type="match status" value="1"/>
</dbReference>
<keyword evidence="1" id="KW-0408">Iron</keyword>
<protein>
    <recommendedName>
        <fullName evidence="2">Fe2OG dioxygenase domain-containing protein</fullName>
    </recommendedName>
</protein>
<dbReference type="GO" id="GO:0016491">
    <property type="term" value="F:oxidoreductase activity"/>
    <property type="evidence" value="ECO:0007669"/>
    <property type="project" value="UniProtKB-KW"/>
</dbReference>
<evidence type="ECO:0000313" key="3">
    <source>
        <dbReference type="EMBL" id="CUH99742.1"/>
    </source>
</evidence>
<accession>A0A0P1H9D5</accession>
<proteinExistence type="inferred from homology"/>
<feature type="domain" description="Fe2OG dioxygenase" evidence="2">
    <location>
        <begin position="135"/>
        <end position="243"/>
    </location>
</feature>
<dbReference type="SUPFAM" id="SSF51197">
    <property type="entry name" value="Clavaminate synthase-like"/>
    <property type="match status" value="1"/>
</dbReference>
<evidence type="ECO:0000259" key="2">
    <source>
        <dbReference type="PROSITE" id="PS51471"/>
    </source>
</evidence>
<dbReference type="InterPro" id="IPR005123">
    <property type="entry name" value="Oxoglu/Fe-dep_dioxygenase_dom"/>
</dbReference>
<evidence type="ECO:0000256" key="1">
    <source>
        <dbReference type="RuleBase" id="RU003682"/>
    </source>
</evidence>
<comment type="similarity">
    <text evidence="1">Belongs to the iron/ascorbate-dependent oxidoreductase family.</text>
</comment>
<sequence>MRDILDLDRYPLDRPGSPEWQALVDRCRAELARDGMFSLDGLMKPEVAQAAADALKGKFETESFHHKRAHNIYFKDRVEGLAPDHPALQKVETSNFTLCADQFPGSPVLRLYDWPPFAEFLAATMDKPALYTMDDPLARLNIMSYGAEQALNWHFDRSEFTTTMLLQAPEAGGEFIYSPELRSDGDPNYAGVERLLRGEDPNMRSIILAPGTLNIFRGKNSPHRVGTVKGGKTRVIAVFTSYERPGVRFTDAENIGFYGRAS</sequence>
<dbReference type="AlphaFoldDB" id="A0A0P1H9D5"/>
<dbReference type="RefSeq" id="WP_058285868.1">
    <property type="nucleotide sequence ID" value="NZ_CYSR01000021.1"/>
</dbReference>
<dbReference type="Proteomes" id="UP000051326">
    <property type="component" value="Unassembled WGS sequence"/>
</dbReference>
<dbReference type="Pfam" id="PF23169">
    <property type="entry name" value="HalD"/>
    <property type="match status" value="1"/>
</dbReference>
<dbReference type="InterPro" id="IPR056470">
    <property type="entry name" value="BesD/HalB-like"/>
</dbReference>